<keyword evidence="1" id="KW-0805">Transcription regulation</keyword>
<organism evidence="5 6">
    <name type="scientific">Paenibacillus lentus</name>
    <dbReference type="NCBI Taxonomy" id="1338368"/>
    <lineage>
        <taxon>Bacteria</taxon>
        <taxon>Bacillati</taxon>
        <taxon>Bacillota</taxon>
        <taxon>Bacilli</taxon>
        <taxon>Bacillales</taxon>
        <taxon>Paenibacillaceae</taxon>
        <taxon>Paenibacillus</taxon>
    </lineage>
</organism>
<dbReference type="Gene3D" id="1.10.10.60">
    <property type="entry name" value="Homeodomain-like"/>
    <property type="match status" value="2"/>
</dbReference>
<evidence type="ECO:0000256" key="2">
    <source>
        <dbReference type="ARBA" id="ARBA00023125"/>
    </source>
</evidence>
<dbReference type="KEGG" id="plen:EIM92_02815"/>
<dbReference type="Pfam" id="PF12833">
    <property type="entry name" value="HTH_18"/>
    <property type="match status" value="1"/>
</dbReference>
<dbReference type="RefSeq" id="WP_125081381.1">
    <property type="nucleotide sequence ID" value="NZ_CP034248.1"/>
</dbReference>
<keyword evidence="2" id="KW-0238">DNA-binding</keyword>
<dbReference type="PRINTS" id="PR00032">
    <property type="entry name" value="HTHARAC"/>
</dbReference>
<dbReference type="InterPro" id="IPR018060">
    <property type="entry name" value="HTH_AraC"/>
</dbReference>
<keyword evidence="3" id="KW-0804">Transcription</keyword>
<evidence type="ECO:0000259" key="4">
    <source>
        <dbReference type="PROSITE" id="PS01124"/>
    </source>
</evidence>
<dbReference type="SUPFAM" id="SSF46689">
    <property type="entry name" value="Homeodomain-like"/>
    <property type="match status" value="2"/>
</dbReference>
<dbReference type="InterPro" id="IPR009057">
    <property type="entry name" value="Homeodomain-like_sf"/>
</dbReference>
<protein>
    <submittedName>
        <fullName evidence="5">AraC family transcriptional regulator</fullName>
    </submittedName>
</protein>
<gene>
    <name evidence="5" type="ORF">EIM92_02815</name>
</gene>
<dbReference type="OrthoDB" id="1975977at2"/>
<keyword evidence="6" id="KW-1185">Reference proteome</keyword>
<dbReference type="InterPro" id="IPR020449">
    <property type="entry name" value="Tscrpt_reg_AraC-type_HTH"/>
</dbReference>
<feature type="domain" description="HTH araC/xylS-type" evidence="4">
    <location>
        <begin position="183"/>
        <end position="291"/>
    </location>
</feature>
<dbReference type="Proteomes" id="UP000273145">
    <property type="component" value="Chromosome"/>
</dbReference>
<dbReference type="InterPro" id="IPR014710">
    <property type="entry name" value="RmlC-like_jellyroll"/>
</dbReference>
<dbReference type="SUPFAM" id="SSF51215">
    <property type="entry name" value="Regulatory protein AraC"/>
    <property type="match status" value="1"/>
</dbReference>
<dbReference type="InterPro" id="IPR003313">
    <property type="entry name" value="AraC-bd"/>
</dbReference>
<dbReference type="Pfam" id="PF02311">
    <property type="entry name" value="AraC_binding"/>
    <property type="match status" value="1"/>
</dbReference>
<dbReference type="AlphaFoldDB" id="A0A3Q8S3P2"/>
<evidence type="ECO:0000313" key="6">
    <source>
        <dbReference type="Proteomes" id="UP000273145"/>
    </source>
</evidence>
<dbReference type="InterPro" id="IPR037923">
    <property type="entry name" value="HTH-like"/>
</dbReference>
<name>A0A3Q8S3P2_9BACL</name>
<sequence>MEVKMERIRREMMLPDMESTFRVFAAHWRTVDPDWKYPSHKQPLFEVNLVLSGTQEMIVNRTVYVQRPGDLLLLGPDDLHESRVLGGEEMTYYCLHFDVDEISFRELLYRNKACYHASGSELAAAIRPALDKLIALTSEETVVRVESRMAALSAIFELFAGISGTLGKRDGDGPPSRMSQTASRVAALLEQAVDETADGSREGREMDTIESIAAEVGYSTSSINRMFTSVFGLSPRQYMSNLMLRKSKLLLMDPELTIEEISGRLGYKNIAHFSRQFKRWTGESPSRFRARFHT</sequence>
<dbReference type="SMART" id="SM00342">
    <property type="entry name" value="HTH_ARAC"/>
    <property type="match status" value="1"/>
</dbReference>
<dbReference type="GO" id="GO:0043565">
    <property type="term" value="F:sequence-specific DNA binding"/>
    <property type="evidence" value="ECO:0007669"/>
    <property type="project" value="InterPro"/>
</dbReference>
<dbReference type="Gene3D" id="2.60.120.10">
    <property type="entry name" value="Jelly Rolls"/>
    <property type="match status" value="1"/>
</dbReference>
<dbReference type="GO" id="GO:0003700">
    <property type="term" value="F:DNA-binding transcription factor activity"/>
    <property type="evidence" value="ECO:0007669"/>
    <property type="project" value="InterPro"/>
</dbReference>
<reference evidence="5 6" key="1">
    <citation type="submission" date="2018-11" db="EMBL/GenBank/DDBJ databases">
        <title>Genome sequencing of Paenibacillus lentus DSM25539(T).</title>
        <authorList>
            <person name="Kook J.-K."/>
            <person name="Park S.-N."/>
            <person name="Lim Y.K."/>
        </authorList>
    </citation>
    <scope>NUCLEOTIDE SEQUENCE [LARGE SCALE GENOMIC DNA]</scope>
    <source>
        <strain evidence="5 6">DSM 25539</strain>
    </source>
</reference>
<dbReference type="EMBL" id="CP034248">
    <property type="protein sequence ID" value="AZK45262.1"/>
    <property type="molecule type" value="Genomic_DNA"/>
</dbReference>
<accession>A0A3Q8S3P2</accession>
<dbReference type="PANTHER" id="PTHR43280:SF28">
    <property type="entry name" value="HTH-TYPE TRANSCRIPTIONAL ACTIVATOR RHAS"/>
    <property type="match status" value="1"/>
</dbReference>
<dbReference type="PANTHER" id="PTHR43280">
    <property type="entry name" value="ARAC-FAMILY TRANSCRIPTIONAL REGULATOR"/>
    <property type="match status" value="1"/>
</dbReference>
<evidence type="ECO:0000313" key="5">
    <source>
        <dbReference type="EMBL" id="AZK45262.1"/>
    </source>
</evidence>
<evidence type="ECO:0000256" key="3">
    <source>
        <dbReference type="ARBA" id="ARBA00023163"/>
    </source>
</evidence>
<evidence type="ECO:0000256" key="1">
    <source>
        <dbReference type="ARBA" id="ARBA00023015"/>
    </source>
</evidence>
<dbReference type="PROSITE" id="PS01124">
    <property type="entry name" value="HTH_ARAC_FAMILY_2"/>
    <property type="match status" value="1"/>
</dbReference>
<proteinExistence type="predicted"/>